<evidence type="ECO:0000256" key="8">
    <source>
        <dbReference type="ARBA" id="ARBA00022786"/>
    </source>
</evidence>
<dbReference type="GO" id="GO:0008270">
    <property type="term" value="F:zinc ion binding"/>
    <property type="evidence" value="ECO:0007669"/>
    <property type="project" value="UniProtKB-KW"/>
</dbReference>
<evidence type="ECO:0000256" key="11">
    <source>
        <dbReference type="ARBA" id="ARBA00023054"/>
    </source>
</evidence>
<reference evidence="18" key="1">
    <citation type="submission" date="2014-05" db="EMBL/GenBank/DDBJ databases">
        <title>The transcriptome of the halophilic microalga Tetraselmis sp. GSL018 isolated from the Great Salt Lake, Utah.</title>
        <authorList>
            <person name="Jinkerson R.E."/>
            <person name="D'Adamo S."/>
            <person name="Posewitz M.C."/>
        </authorList>
    </citation>
    <scope>NUCLEOTIDE SEQUENCE</scope>
    <source>
        <strain evidence="18">GSL018</strain>
    </source>
</reference>
<keyword evidence="7 13" id="KW-0863">Zinc-finger</keyword>
<evidence type="ECO:0000256" key="15">
    <source>
        <dbReference type="SAM" id="Coils"/>
    </source>
</evidence>
<comment type="similarity">
    <text evidence="4 14">Belongs to the BRE1 family.</text>
</comment>
<keyword evidence="6 14" id="KW-0479">Metal-binding</keyword>
<keyword evidence="11 14" id="KW-0175">Coiled coil</keyword>
<dbReference type="GO" id="GO:0005634">
    <property type="term" value="C:nucleus"/>
    <property type="evidence" value="ECO:0007669"/>
    <property type="project" value="UniProtKB-SubCell"/>
</dbReference>
<feature type="coiled-coil region" evidence="15">
    <location>
        <begin position="624"/>
        <end position="783"/>
    </location>
</feature>
<feature type="region of interest" description="Disordered" evidence="16">
    <location>
        <begin position="462"/>
        <end position="485"/>
    </location>
</feature>
<dbReference type="Gene3D" id="3.30.40.10">
    <property type="entry name" value="Zinc/RING finger domain, C3HC4 (zinc finger)"/>
    <property type="match status" value="1"/>
</dbReference>
<evidence type="ECO:0000256" key="12">
    <source>
        <dbReference type="ARBA" id="ARBA00023242"/>
    </source>
</evidence>
<evidence type="ECO:0000256" key="2">
    <source>
        <dbReference type="ARBA" id="ARBA00004123"/>
    </source>
</evidence>
<keyword evidence="9 14" id="KW-0862">Zinc</keyword>
<evidence type="ECO:0000256" key="9">
    <source>
        <dbReference type="ARBA" id="ARBA00022833"/>
    </source>
</evidence>
<comment type="pathway">
    <text evidence="3 14">Protein modification; protein ubiquitination.</text>
</comment>
<dbReference type="InterPro" id="IPR013083">
    <property type="entry name" value="Znf_RING/FYVE/PHD"/>
</dbReference>
<feature type="coiled-coil region" evidence="15">
    <location>
        <begin position="517"/>
        <end position="567"/>
    </location>
</feature>
<comment type="subcellular location">
    <subcellularLocation>
        <location evidence="2 14">Nucleus</location>
    </subcellularLocation>
</comment>
<evidence type="ECO:0000259" key="17">
    <source>
        <dbReference type="PROSITE" id="PS50089"/>
    </source>
</evidence>
<evidence type="ECO:0000256" key="7">
    <source>
        <dbReference type="ARBA" id="ARBA00022771"/>
    </source>
</evidence>
<dbReference type="PROSITE" id="PS50089">
    <property type="entry name" value="ZF_RING_2"/>
    <property type="match status" value="1"/>
</dbReference>
<dbReference type="UniPathway" id="UPA00143"/>
<dbReference type="SMART" id="SM00184">
    <property type="entry name" value="RING"/>
    <property type="match status" value="1"/>
</dbReference>
<proteinExistence type="inferred from homology"/>
<dbReference type="PANTHER" id="PTHR23163">
    <property type="entry name" value="RING FINGER PROTEIN-RELATED"/>
    <property type="match status" value="1"/>
</dbReference>
<keyword evidence="10 14" id="KW-0156">Chromatin regulator</keyword>
<dbReference type="InterPro" id="IPR013956">
    <property type="entry name" value="E3_ubiquit_lig_Bre1"/>
</dbReference>
<keyword evidence="5 14" id="KW-0808">Transferase</keyword>
<evidence type="ECO:0000256" key="10">
    <source>
        <dbReference type="ARBA" id="ARBA00022853"/>
    </source>
</evidence>
<dbReference type="PANTHER" id="PTHR23163:SF0">
    <property type="entry name" value="E3 UBIQUITIN-PROTEIN LIGASE BRE1"/>
    <property type="match status" value="1"/>
</dbReference>
<feature type="domain" description="RING-type" evidence="17">
    <location>
        <begin position="786"/>
        <end position="824"/>
    </location>
</feature>
<feature type="coiled-coil region" evidence="15">
    <location>
        <begin position="169"/>
        <end position="238"/>
    </location>
</feature>
<dbReference type="CDD" id="cd16499">
    <property type="entry name" value="RING-HC_Bre1-like"/>
    <property type="match status" value="1"/>
</dbReference>
<dbReference type="GO" id="GO:0006325">
    <property type="term" value="P:chromatin organization"/>
    <property type="evidence" value="ECO:0007669"/>
    <property type="project" value="UniProtKB-KW"/>
</dbReference>
<name>A0A061RCM6_9CHLO</name>
<accession>A0A061RCM6</accession>
<dbReference type="EMBL" id="GBEZ01015482">
    <property type="protein sequence ID" value="JAC70687.1"/>
    <property type="molecule type" value="Transcribed_RNA"/>
</dbReference>
<evidence type="ECO:0000313" key="18">
    <source>
        <dbReference type="EMBL" id="JAC70687.1"/>
    </source>
</evidence>
<feature type="compositionally biased region" description="Low complexity" evidence="16">
    <location>
        <begin position="245"/>
        <end position="255"/>
    </location>
</feature>
<organism evidence="18">
    <name type="scientific">Tetraselmis sp. GSL018</name>
    <dbReference type="NCBI Taxonomy" id="582737"/>
    <lineage>
        <taxon>Eukaryota</taxon>
        <taxon>Viridiplantae</taxon>
        <taxon>Chlorophyta</taxon>
        <taxon>core chlorophytes</taxon>
        <taxon>Chlorodendrophyceae</taxon>
        <taxon>Chlorodendrales</taxon>
        <taxon>Chlorodendraceae</taxon>
        <taxon>Tetraselmis</taxon>
    </lineage>
</organism>
<dbReference type="InterPro" id="IPR017907">
    <property type="entry name" value="Znf_RING_CS"/>
</dbReference>
<evidence type="ECO:0000256" key="1">
    <source>
        <dbReference type="ARBA" id="ARBA00000900"/>
    </source>
</evidence>
<evidence type="ECO:0000256" key="3">
    <source>
        <dbReference type="ARBA" id="ARBA00004906"/>
    </source>
</evidence>
<protein>
    <recommendedName>
        <fullName evidence="14">E3 ubiquitin protein ligase</fullName>
        <ecNumber evidence="14">2.3.2.27</ecNumber>
    </recommendedName>
</protein>
<keyword evidence="12 14" id="KW-0539">Nucleus</keyword>
<evidence type="ECO:0000256" key="4">
    <source>
        <dbReference type="ARBA" id="ARBA00005555"/>
    </source>
</evidence>
<evidence type="ECO:0000256" key="13">
    <source>
        <dbReference type="PROSITE-ProRule" id="PRU00175"/>
    </source>
</evidence>
<dbReference type="Pfam" id="PF13920">
    <property type="entry name" value="zf-C3HC4_3"/>
    <property type="match status" value="1"/>
</dbReference>
<feature type="region of interest" description="Disordered" evidence="16">
    <location>
        <begin position="241"/>
        <end position="272"/>
    </location>
</feature>
<evidence type="ECO:0000256" key="6">
    <source>
        <dbReference type="ARBA" id="ARBA00022723"/>
    </source>
</evidence>
<comment type="catalytic activity">
    <reaction evidence="1 14">
        <text>S-ubiquitinyl-[E2 ubiquitin-conjugating enzyme]-L-cysteine + [acceptor protein]-L-lysine = [E2 ubiquitin-conjugating enzyme]-L-cysteine + N(6)-ubiquitinyl-[acceptor protein]-L-lysine.</text>
        <dbReference type="EC" id="2.3.2.27"/>
    </reaction>
</comment>
<feature type="coiled-coil region" evidence="15">
    <location>
        <begin position="5"/>
        <end position="46"/>
    </location>
</feature>
<dbReference type="GO" id="GO:0061630">
    <property type="term" value="F:ubiquitin protein ligase activity"/>
    <property type="evidence" value="ECO:0007669"/>
    <property type="project" value="UniProtKB-EC"/>
</dbReference>
<gene>
    <name evidence="18" type="primary">BRE1</name>
    <name evidence="18" type="ORF">TSPGSL018_3599</name>
</gene>
<evidence type="ECO:0000256" key="16">
    <source>
        <dbReference type="SAM" id="MobiDB-lite"/>
    </source>
</evidence>
<dbReference type="SUPFAM" id="SSF57850">
    <property type="entry name" value="RING/U-box"/>
    <property type="match status" value="1"/>
</dbReference>
<evidence type="ECO:0000256" key="5">
    <source>
        <dbReference type="ARBA" id="ARBA00022679"/>
    </source>
</evidence>
<sequence>MSDNSKILQFKNQKLREQIELQKREKVSLEEKVSALESKQTDYENNLLCVHKLWGELNREIAILASRLDAAQSALPGIHDDLEGKALASAPDPFLQRLVRGSGWSEAKVMEHIPCSEETQQSTLEKELRSKCEASKAALAGIIGKIDAANAQRHKAWADDAGDGPASGAQKLTEEIEHLQRELDGFRAANLASDSRYAALQNELLKAEKRGLDLSNELADKQEEVVILQRKLISARAKAEEDEQAAAGASSSAGGRALGDGSKGKDSDASLLLAEERKRMEKRTSELEEERKLSRQLRLELRESKLALQDETRYLHSKLHQDMVSRLNMLNAEFSRHREVANQLRRDLDLATARENELSLKASKVERLQQTLESRSRDLEIQKVSATKARDEAKAKIQELNEKLGKADTVGQLKMMVATLQKEISMLQANNTKLKASGERLESALEEAESCKKAQATLEAEKDELQKKLTSAEEERRSAMESKTGLEDKTEDLRVFVEVLQSIVAMPKDVGEIVVRAKRAEEKVSALEHKLSRHELSRKAAAAEAEARKAEEALELKEKERISIQLERDSLFRQQCELKEQLEAQKSEMEAYIQEIDVIGSAYEDMQSQNTSLLQQMTERDALNHSLQSERLQLEQRVASLQEEKDMCQSKVTAAEAKAEALQIQEAELNSRVVKLMEDVSQGRQKLWEVTTQLEEKTAQCKEHEQALADKQTLIEAGQKHVAELQKTSQELGEKLETERLRRQRIEEELKIAQGRIERLKRKEDAAGVNKELERELEDMRTLLRCSVCHERQKNVIITKCYHMFCRQCIQRNLDTRHRKCPGCGVAFGSTDVKNCFFT</sequence>
<dbReference type="EC" id="2.3.2.27" evidence="14"/>
<feature type="compositionally biased region" description="Basic and acidic residues" evidence="16">
    <location>
        <begin position="262"/>
        <end position="272"/>
    </location>
</feature>
<dbReference type="InterPro" id="IPR001841">
    <property type="entry name" value="Znf_RING"/>
</dbReference>
<keyword evidence="8 14" id="KW-0833">Ubl conjugation pathway</keyword>
<dbReference type="GO" id="GO:0016567">
    <property type="term" value="P:protein ubiquitination"/>
    <property type="evidence" value="ECO:0007669"/>
    <property type="project" value="UniProtKB-UniRule"/>
</dbReference>
<evidence type="ECO:0000256" key="14">
    <source>
        <dbReference type="RuleBase" id="RU365038"/>
    </source>
</evidence>
<dbReference type="PROSITE" id="PS00518">
    <property type="entry name" value="ZF_RING_1"/>
    <property type="match status" value="1"/>
</dbReference>
<dbReference type="AlphaFoldDB" id="A0A061RCM6"/>
<dbReference type="GO" id="GO:0033503">
    <property type="term" value="C:HULC complex"/>
    <property type="evidence" value="ECO:0007669"/>
    <property type="project" value="TreeGrafter"/>
</dbReference>